<dbReference type="InterPro" id="IPR002562">
    <property type="entry name" value="3'-5'_exonuclease_dom"/>
</dbReference>
<accession>A0A1X7I015</accession>
<keyword evidence="3" id="KW-1185">Reference proteome</keyword>
<evidence type="ECO:0000259" key="1">
    <source>
        <dbReference type="SMART" id="SM00474"/>
    </source>
</evidence>
<dbReference type="InterPro" id="IPR036397">
    <property type="entry name" value="RNaseH_sf"/>
</dbReference>
<dbReference type="EMBL" id="FXAW01000001">
    <property type="protein sequence ID" value="SMG07205.1"/>
    <property type="molecule type" value="Genomic_DNA"/>
</dbReference>
<dbReference type="InterPro" id="IPR012337">
    <property type="entry name" value="RNaseH-like_sf"/>
</dbReference>
<reference evidence="3" key="1">
    <citation type="submission" date="2017-04" db="EMBL/GenBank/DDBJ databases">
        <authorList>
            <person name="Varghese N."/>
            <person name="Submissions S."/>
        </authorList>
    </citation>
    <scope>NUCLEOTIDE SEQUENCE [LARGE SCALE GENOMIC DNA]</scope>
    <source>
        <strain evidence="3">DSM 4125</strain>
    </source>
</reference>
<dbReference type="GO" id="GO:0006139">
    <property type="term" value="P:nucleobase-containing compound metabolic process"/>
    <property type="evidence" value="ECO:0007669"/>
    <property type="project" value="InterPro"/>
</dbReference>
<dbReference type="GO" id="GO:0008408">
    <property type="term" value="F:3'-5' exonuclease activity"/>
    <property type="evidence" value="ECO:0007669"/>
    <property type="project" value="InterPro"/>
</dbReference>
<dbReference type="STRING" id="1028.SAMN05661096_00017"/>
<keyword evidence="2" id="KW-0378">Hydrolase</keyword>
<dbReference type="Pfam" id="PF01612">
    <property type="entry name" value="DNA_pol_A_exo1"/>
    <property type="match status" value="1"/>
</dbReference>
<name>A0A1X7I015_9BACT</name>
<evidence type="ECO:0000313" key="2">
    <source>
        <dbReference type="EMBL" id="SMG07205.1"/>
    </source>
</evidence>
<feature type="domain" description="3'-5' exonuclease" evidence="1">
    <location>
        <begin position="24"/>
        <end position="193"/>
    </location>
</feature>
<dbReference type="GO" id="GO:0003676">
    <property type="term" value="F:nucleic acid binding"/>
    <property type="evidence" value="ECO:0007669"/>
    <property type="project" value="InterPro"/>
</dbReference>
<evidence type="ECO:0000313" key="3">
    <source>
        <dbReference type="Proteomes" id="UP000193804"/>
    </source>
</evidence>
<protein>
    <submittedName>
        <fullName evidence="2">3'-5' exonuclease</fullName>
    </submittedName>
</protein>
<proteinExistence type="predicted"/>
<dbReference type="AlphaFoldDB" id="A0A1X7I015"/>
<keyword evidence="2" id="KW-0269">Exonuclease</keyword>
<dbReference type="Proteomes" id="UP000193804">
    <property type="component" value="Unassembled WGS sequence"/>
</dbReference>
<organism evidence="2 3">
    <name type="scientific">Marivirga sericea</name>
    <dbReference type="NCBI Taxonomy" id="1028"/>
    <lineage>
        <taxon>Bacteria</taxon>
        <taxon>Pseudomonadati</taxon>
        <taxon>Bacteroidota</taxon>
        <taxon>Cytophagia</taxon>
        <taxon>Cytophagales</taxon>
        <taxon>Marivirgaceae</taxon>
        <taxon>Marivirga</taxon>
    </lineage>
</organism>
<dbReference type="OrthoDB" id="9793333at2"/>
<sequence length="194" mass="22249">MNFVKEISKEEINDLPLWKFEGEITLVEKDEDWEEIIPKLWRAEILGFDTEAKPVFKKGQYNPVSLIQLATEDEVFLIRNLLSGFHGELVRIFEDPSIIKTGAAIHDDLKDLQKLRKFKPAGFEDIGSIARENGMLQSGAKNLTAIFLKKRISKAQQTSNWEKTELSQAQLDYAATDAYLGLKVYEVFERIGWV</sequence>
<dbReference type="PANTHER" id="PTHR47765:SF2">
    <property type="entry name" value="EXONUCLEASE MUT-7 HOMOLOG"/>
    <property type="match status" value="1"/>
</dbReference>
<dbReference type="SUPFAM" id="SSF53098">
    <property type="entry name" value="Ribonuclease H-like"/>
    <property type="match status" value="1"/>
</dbReference>
<dbReference type="InterPro" id="IPR052408">
    <property type="entry name" value="Exonuclease_MUT-7-like"/>
</dbReference>
<dbReference type="Gene3D" id="3.30.420.10">
    <property type="entry name" value="Ribonuclease H-like superfamily/Ribonuclease H"/>
    <property type="match status" value="1"/>
</dbReference>
<dbReference type="PANTHER" id="PTHR47765">
    <property type="entry name" value="3'-5' EXONUCLEASE DOMAIN-CONTAINING PROTEIN"/>
    <property type="match status" value="1"/>
</dbReference>
<keyword evidence="2" id="KW-0540">Nuclease</keyword>
<dbReference type="RefSeq" id="WP_085515053.1">
    <property type="nucleotide sequence ID" value="NZ_FXAW01000001.1"/>
</dbReference>
<gene>
    <name evidence="2" type="ORF">SAMN05661096_00017</name>
</gene>
<dbReference type="CDD" id="cd06141">
    <property type="entry name" value="WRN_exo"/>
    <property type="match status" value="1"/>
</dbReference>
<dbReference type="SMART" id="SM00474">
    <property type="entry name" value="35EXOc"/>
    <property type="match status" value="1"/>
</dbReference>